<dbReference type="InterPro" id="IPR016040">
    <property type="entry name" value="NAD(P)-bd_dom"/>
</dbReference>
<reference evidence="2 3" key="1">
    <citation type="submission" date="2016-10" db="EMBL/GenBank/DDBJ databases">
        <authorList>
            <person name="de Groot N.N."/>
        </authorList>
    </citation>
    <scope>NUCLEOTIDE SEQUENCE [LARGE SCALE GENOMIC DNA]</scope>
    <source>
        <strain evidence="2 3">CGMCC 4.2023</strain>
    </source>
</reference>
<keyword evidence="3" id="KW-1185">Reference proteome</keyword>
<gene>
    <name evidence="2" type="ORF">SAMN05216223_110124</name>
</gene>
<dbReference type="Proteomes" id="UP000236754">
    <property type="component" value="Unassembled WGS sequence"/>
</dbReference>
<dbReference type="PANTHER" id="PTHR47129:SF1">
    <property type="entry name" value="NMRA-LIKE DOMAIN-CONTAINING PROTEIN"/>
    <property type="match status" value="1"/>
</dbReference>
<dbReference type="AlphaFoldDB" id="A0A1H6CUG6"/>
<dbReference type="OrthoDB" id="3174087at2"/>
<evidence type="ECO:0000313" key="2">
    <source>
        <dbReference type="EMBL" id="SEG76729.1"/>
    </source>
</evidence>
<dbReference type="Pfam" id="PF13460">
    <property type="entry name" value="NAD_binding_10"/>
    <property type="match status" value="1"/>
</dbReference>
<accession>A0A1H6CUG6</accession>
<dbReference type="InterPro" id="IPR052718">
    <property type="entry name" value="NmrA-type_oxidoreductase"/>
</dbReference>
<evidence type="ECO:0000313" key="3">
    <source>
        <dbReference type="Proteomes" id="UP000236754"/>
    </source>
</evidence>
<dbReference type="PANTHER" id="PTHR47129">
    <property type="entry name" value="QUINONE OXIDOREDUCTASE 2"/>
    <property type="match status" value="1"/>
</dbReference>
<protein>
    <submittedName>
        <fullName evidence="2">NAD(P)H dehydrogenase (Quinone)</fullName>
    </submittedName>
</protein>
<dbReference type="RefSeq" id="WP_103887906.1">
    <property type="nucleotide sequence ID" value="NZ_FNVU01000010.1"/>
</dbReference>
<dbReference type="EMBL" id="FNVU01000010">
    <property type="protein sequence ID" value="SEG76729.1"/>
    <property type="molecule type" value="Genomic_DNA"/>
</dbReference>
<dbReference type="InterPro" id="IPR036291">
    <property type="entry name" value="NAD(P)-bd_dom_sf"/>
</dbReference>
<dbReference type="Gene3D" id="3.40.50.720">
    <property type="entry name" value="NAD(P)-binding Rossmann-like Domain"/>
    <property type="match status" value="1"/>
</dbReference>
<sequence>MAIAVTGGNGEFGSAVIAHLRNLTDQPVVATVRDVTKGRQSAGVDYRPGDFDDPESLRISLSGVDTVLVNATFFGPDPARRLPRVRAAIGAAADAGVGRIVLTSWPDLENATMPAVQDYRRLEAAAKSASPSWTILRLGVGLGDALARDVVWGRKAGELVAPAKNARVTPAAVTDLAEAAAAVLTQAGHEGEILEMTGPDAIGWDDVAKLAEVPFRALPDDEYVAYLTQTFNLPEAAARQLTALYADFRGPWASTPTTTVTNLIGHPALPGTEAVQGRVAMFPAG</sequence>
<organism evidence="2 3">
    <name type="scientific">Actinacidiphila yanglinensis</name>
    <dbReference type="NCBI Taxonomy" id="310779"/>
    <lineage>
        <taxon>Bacteria</taxon>
        <taxon>Bacillati</taxon>
        <taxon>Actinomycetota</taxon>
        <taxon>Actinomycetes</taxon>
        <taxon>Kitasatosporales</taxon>
        <taxon>Streptomycetaceae</taxon>
        <taxon>Actinacidiphila</taxon>
    </lineage>
</organism>
<dbReference type="Gene3D" id="3.90.25.10">
    <property type="entry name" value="UDP-galactose 4-epimerase, domain 1"/>
    <property type="match status" value="1"/>
</dbReference>
<dbReference type="SUPFAM" id="SSF51735">
    <property type="entry name" value="NAD(P)-binding Rossmann-fold domains"/>
    <property type="match status" value="1"/>
</dbReference>
<evidence type="ECO:0000259" key="1">
    <source>
        <dbReference type="Pfam" id="PF13460"/>
    </source>
</evidence>
<proteinExistence type="predicted"/>
<feature type="domain" description="NAD(P)-binding" evidence="1">
    <location>
        <begin position="7"/>
        <end position="184"/>
    </location>
</feature>
<name>A0A1H6CUG6_9ACTN</name>